<accession>A0A2T9YIM7</accession>
<dbReference type="Gene3D" id="1.10.1000.11">
    <property type="entry name" value="Arf Nucleotide-binding Site Opener,domain 2"/>
    <property type="match status" value="1"/>
</dbReference>
<feature type="compositionally biased region" description="Polar residues" evidence="1">
    <location>
        <begin position="1185"/>
        <end position="1195"/>
    </location>
</feature>
<dbReference type="Pfam" id="PF01369">
    <property type="entry name" value="Sec7"/>
    <property type="match status" value="1"/>
</dbReference>
<dbReference type="InterPro" id="IPR023394">
    <property type="entry name" value="Sec7_C_sf"/>
</dbReference>
<dbReference type="OrthoDB" id="2157641at2759"/>
<evidence type="ECO:0000313" key="3">
    <source>
        <dbReference type="EMBL" id="PVU92165.1"/>
    </source>
</evidence>
<evidence type="ECO:0000256" key="1">
    <source>
        <dbReference type="SAM" id="MobiDB-lite"/>
    </source>
</evidence>
<dbReference type="EMBL" id="MBFR01000172">
    <property type="protein sequence ID" value="PVU92165.1"/>
    <property type="molecule type" value="Genomic_DNA"/>
</dbReference>
<dbReference type="InterPro" id="IPR035999">
    <property type="entry name" value="Sec7_dom_sf"/>
</dbReference>
<feature type="region of interest" description="Disordered" evidence="1">
    <location>
        <begin position="934"/>
        <end position="953"/>
    </location>
</feature>
<dbReference type="Proteomes" id="UP000245383">
    <property type="component" value="Unassembled WGS sequence"/>
</dbReference>
<dbReference type="InterPro" id="IPR011993">
    <property type="entry name" value="PH-like_dom_sf"/>
</dbReference>
<proteinExistence type="predicted"/>
<sequence length="1351" mass="153709">MPTKQIGTEFDDSTEISYIKRQSAESEAFETARLALPPLSSFLDHVETIQKDSFTPVNSSDTQLTYDASKDSSELFVLINTTSNKKRYVENKATESYRWVLSKFKKDSTNSNKYQNSKRTSISYKNSSNLSINSSAIQSTPDNSTRNNIIRKTSIAIPTEKSKTFISKSTKIVNKMEQGSDNHSTVNSSSTKLRKTSFWALLKSPRIRSGNNHKIGDLSFSLNLPNNSSNDSSSSQKKYSNQNNSSTKDRSTPTNKLPQHSEIPSESNYLHTNHTFPKFPNLDDSNDAFYLQSNSKSDKLFLKLSEDKKNLNSSNSTNLKSLKISKQISQENSAYTLGLNRMKENMKKLNHEIKSKRASSSNFKNNLSPRIVPSKSEANLSHIILVNSKNPLLTEKSTNITIPLSHHHDHFSRKSFIKKSNSEIGPDVDSEPDLNDILLNKVDSKKDLDLRLDRISDSKRLLNHKSSINDDNNSLFSVLTETEKNAVLFSKYIFDYYIDSNQRLDVPFDAATFLSFLGGTSLIHQRTLDHYINLFDFTDIDLESSLRKICKRLDIVGESQEIDRVLYAFAKRYMACNPNSLFVSVDITHLIVYSIFLLNTDLHIASLDPKSRMSRNRYVENTIQSLKNNNVIFSSKKEETLSLFSNTNESKKKTLRSGSIVVYNKDDSQNNKLSLSSKIIPPQLPELNLTSSISPTAKEFFLSPQSANNLNFDSLNSDNIFHTQPVSSSKLGSSRFSYHASATKPYTNKEFSILSPENSNKINFNYFPATEEDKGEKHHGIYHKSPQLISPNSTDLNLNKSFSQLSLDKDVYFEIDKKKIQNFLSNTYISIKSNHLEKPRSFKNRNFSQNISNSVHKKSNNINSNKLFRTNSTTYHNLKFNLLEDLTRKKNDFRNLPQNEINHRLDANEKIYNISILSKSSKSDIYNTQIFAKSKNRSSTEKSSNLNSNKVHNDNSFKGDTYFKDIENTEDHYLQPNQMPKKHANSETFSIRSSFGFEDSNIPVTSKLYYKIGLLNKKLLYEKVGKKTFNRSWRGCYVSIGAGKAMIYKGDAKIAPLSGIFNKIPKNSQFLSTVLLNHTYTQVMPAPGYSSTRPFVVALTMNHGSVILFQVCSTDDAHQWALTFNYWAAITSKVPYIAGGVNNVDYGWNNDIEFMKYNDQSLKDGANLYDSQNQGENSKADDYIKSNTTSNTQNSFRDYNRNTIIADWAPPPDPPQFSNASEQAQIKLFEKHLTYLESELVKHKVCLSTVPERFSPRSSIYTKAFRNWERKAQYLLKELVKYRSYIDCLKKALLDFDSRLQLDTIACELETSSVNSNITKSQKSDVIGYQSKEPHNSSLTNFPNISLPNNF</sequence>
<dbReference type="GO" id="GO:0005085">
    <property type="term" value="F:guanyl-nucleotide exchange factor activity"/>
    <property type="evidence" value="ECO:0007669"/>
    <property type="project" value="InterPro"/>
</dbReference>
<evidence type="ECO:0000313" key="4">
    <source>
        <dbReference type="Proteomes" id="UP000245383"/>
    </source>
</evidence>
<dbReference type="SUPFAM" id="SSF48425">
    <property type="entry name" value="Sec7 domain"/>
    <property type="match status" value="1"/>
</dbReference>
<dbReference type="SUPFAM" id="SSF50729">
    <property type="entry name" value="PH domain-like"/>
    <property type="match status" value="1"/>
</dbReference>
<feature type="region of interest" description="Disordered" evidence="1">
    <location>
        <begin position="1166"/>
        <end position="1195"/>
    </location>
</feature>
<protein>
    <recommendedName>
        <fullName evidence="2">SEC7 domain-containing protein</fullName>
    </recommendedName>
</protein>
<feature type="region of interest" description="Disordered" evidence="1">
    <location>
        <begin position="226"/>
        <end position="274"/>
    </location>
</feature>
<dbReference type="PANTHER" id="PTHR10663">
    <property type="entry name" value="GUANYL-NUCLEOTIDE EXCHANGE FACTOR"/>
    <property type="match status" value="1"/>
</dbReference>
<keyword evidence="4" id="KW-1185">Reference proteome</keyword>
<feature type="compositionally biased region" description="Low complexity" evidence="1">
    <location>
        <begin position="226"/>
        <end position="246"/>
    </location>
</feature>
<dbReference type="InterPro" id="IPR041681">
    <property type="entry name" value="PH_9"/>
</dbReference>
<evidence type="ECO:0000259" key="2">
    <source>
        <dbReference type="PROSITE" id="PS50190"/>
    </source>
</evidence>
<comment type="caution">
    <text evidence="3">The sequence shown here is derived from an EMBL/GenBank/DDBJ whole genome shotgun (WGS) entry which is preliminary data.</text>
</comment>
<gene>
    <name evidence="3" type="ORF">BB561_004002</name>
</gene>
<feature type="domain" description="SEC7" evidence="2">
    <location>
        <begin position="443"/>
        <end position="651"/>
    </location>
</feature>
<reference evidence="3 4" key="1">
    <citation type="journal article" date="2018" name="MBio">
        <title>Comparative Genomics Reveals the Core Gene Toolbox for the Fungus-Insect Symbiosis.</title>
        <authorList>
            <person name="Wang Y."/>
            <person name="Stata M."/>
            <person name="Wang W."/>
            <person name="Stajich J.E."/>
            <person name="White M.M."/>
            <person name="Moncalvo J.M."/>
        </authorList>
    </citation>
    <scope>NUCLEOTIDE SEQUENCE [LARGE SCALE GENOMIC DNA]</scope>
    <source>
        <strain evidence="3 4">SWE-8-4</strain>
    </source>
</reference>
<dbReference type="SMART" id="SM00222">
    <property type="entry name" value="Sec7"/>
    <property type="match status" value="1"/>
</dbReference>
<dbReference type="Gene3D" id="2.30.29.30">
    <property type="entry name" value="Pleckstrin-homology domain (PH domain)/Phosphotyrosine-binding domain (PTB)"/>
    <property type="match status" value="1"/>
</dbReference>
<dbReference type="Pfam" id="PF15410">
    <property type="entry name" value="PH_9"/>
    <property type="match status" value="1"/>
</dbReference>
<organism evidence="3 4">
    <name type="scientific">Smittium simulii</name>
    <dbReference type="NCBI Taxonomy" id="133385"/>
    <lineage>
        <taxon>Eukaryota</taxon>
        <taxon>Fungi</taxon>
        <taxon>Fungi incertae sedis</taxon>
        <taxon>Zoopagomycota</taxon>
        <taxon>Kickxellomycotina</taxon>
        <taxon>Harpellomycetes</taxon>
        <taxon>Harpellales</taxon>
        <taxon>Legeriomycetaceae</taxon>
        <taxon>Smittium</taxon>
    </lineage>
</organism>
<dbReference type="PROSITE" id="PS50190">
    <property type="entry name" value="SEC7"/>
    <property type="match status" value="1"/>
</dbReference>
<feature type="compositionally biased region" description="Polar residues" evidence="1">
    <location>
        <begin position="252"/>
        <end position="274"/>
    </location>
</feature>
<feature type="compositionally biased region" description="Polar residues" evidence="1">
    <location>
        <begin position="941"/>
        <end position="950"/>
    </location>
</feature>
<dbReference type="InterPro" id="IPR000904">
    <property type="entry name" value="Sec7_dom"/>
</dbReference>
<dbReference type="GO" id="GO:0032012">
    <property type="term" value="P:regulation of ARF protein signal transduction"/>
    <property type="evidence" value="ECO:0007669"/>
    <property type="project" value="InterPro"/>
</dbReference>
<dbReference type="PANTHER" id="PTHR10663:SF373">
    <property type="entry name" value="PH AND SEC7 DOMAIN-CONTAINING PROTEIN C11E3.11C"/>
    <property type="match status" value="1"/>
</dbReference>
<dbReference type="STRING" id="133385.A0A2T9YIM7"/>
<name>A0A2T9YIM7_9FUNG</name>